<protein>
    <submittedName>
        <fullName evidence="1">Uncharacterized protein</fullName>
    </submittedName>
</protein>
<evidence type="ECO:0000313" key="1">
    <source>
        <dbReference type="EMBL" id="MBA0755654.1"/>
    </source>
</evidence>
<proteinExistence type="predicted"/>
<sequence>MIISPSQVGKIVSQWRNIYGLSHLSLKS</sequence>
<evidence type="ECO:0000313" key="2">
    <source>
        <dbReference type="Proteomes" id="UP000593579"/>
    </source>
</evidence>
<dbReference type="AlphaFoldDB" id="A0A7J9D512"/>
<keyword evidence="2" id="KW-1185">Reference proteome</keyword>
<comment type="caution">
    <text evidence="1">The sequence shown here is derived from an EMBL/GenBank/DDBJ whole genome shotgun (WGS) entry which is preliminary data.</text>
</comment>
<accession>A0A7J9D512</accession>
<dbReference type="EMBL" id="JABEZY010270955">
    <property type="protein sequence ID" value="MBA0755654.1"/>
    <property type="molecule type" value="Genomic_DNA"/>
</dbReference>
<dbReference type="Proteomes" id="UP000593579">
    <property type="component" value="Unassembled WGS sequence"/>
</dbReference>
<reference evidence="1 2" key="1">
    <citation type="journal article" date="2019" name="Genome Biol. Evol.">
        <title>Insights into the evolution of the New World diploid cottons (Gossypium, subgenus Houzingenia) based on genome sequencing.</title>
        <authorList>
            <person name="Grover C.E."/>
            <person name="Arick M.A. 2nd"/>
            <person name="Thrash A."/>
            <person name="Conover J.L."/>
            <person name="Sanders W.S."/>
            <person name="Peterson D.G."/>
            <person name="Frelichowski J.E."/>
            <person name="Scheffler J.A."/>
            <person name="Scheffler B.E."/>
            <person name="Wendel J.F."/>
        </authorList>
    </citation>
    <scope>NUCLEOTIDE SEQUENCE [LARGE SCALE GENOMIC DNA]</scope>
    <source>
        <strain evidence="1">5</strain>
        <tissue evidence="1">Leaf</tissue>
    </source>
</reference>
<gene>
    <name evidence="1" type="ORF">Gogos_021170</name>
</gene>
<name>A0A7J9D512_GOSGO</name>
<organism evidence="1 2">
    <name type="scientific">Gossypium gossypioides</name>
    <name type="common">Mexican cotton</name>
    <name type="synonym">Selera gossypioides</name>
    <dbReference type="NCBI Taxonomy" id="34282"/>
    <lineage>
        <taxon>Eukaryota</taxon>
        <taxon>Viridiplantae</taxon>
        <taxon>Streptophyta</taxon>
        <taxon>Embryophyta</taxon>
        <taxon>Tracheophyta</taxon>
        <taxon>Spermatophyta</taxon>
        <taxon>Magnoliopsida</taxon>
        <taxon>eudicotyledons</taxon>
        <taxon>Gunneridae</taxon>
        <taxon>Pentapetalae</taxon>
        <taxon>rosids</taxon>
        <taxon>malvids</taxon>
        <taxon>Malvales</taxon>
        <taxon>Malvaceae</taxon>
        <taxon>Malvoideae</taxon>
        <taxon>Gossypium</taxon>
    </lineage>
</organism>